<gene>
    <name evidence="2" type="ORF">ACFFVB_18315</name>
</gene>
<proteinExistence type="predicted"/>
<name>A0ABV5F6G6_9FLAO</name>
<protein>
    <submittedName>
        <fullName evidence="2">Uncharacterized protein</fullName>
    </submittedName>
</protein>
<keyword evidence="1" id="KW-0812">Transmembrane</keyword>
<dbReference type="Proteomes" id="UP001589605">
    <property type="component" value="Unassembled WGS sequence"/>
</dbReference>
<keyword evidence="1" id="KW-1133">Transmembrane helix</keyword>
<keyword evidence="1" id="KW-0472">Membrane</keyword>
<evidence type="ECO:0000313" key="2">
    <source>
        <dbReference type="EMBL" id="MFB9055041.1"/>
    </source>
</evidence>
<feature type="transmembrane region" description="Helical" evidence="1">
    <location>
        <begin position="36"/>
        <end position="54"/>
    </location>
</feature>
<reference evidence="2 3" key="1">
    <citation type="submission" date="2024-09" db="EMBL/GenBank/DDBJ databases">
        <authorList>
            <person name="Sun Q."/>
            <person name="Mori K."/>
        </authorList>
    </citation>
    <scope>NUCLEOTIDE SEQUENCE [LARGE SCALE GENOMIC DNA]</scope>
    <source>
        <strain evidence="2 3">CECT 8286</strain>
    </source>
</reference>
<sequence>MIDKEYLDKLKEEDYMAWDDLVNDPMIVGQDTAGDFILPTIVLIVIIGIVVVMCL</sequence>
<evidence type="ECO:0000256" key="1">
    <source>
        <dbReference type="SAM" id="Phobius"/>
    </source>
</evidence>
<keyword evidence="3" id="KW-1185">Reference proteome</keyword>
<organism evidence="2 3">
    <name type="scientific">Formosa undariae</name>
    <dbReference type="NCBI Taxonomy" id="1325436"/>
    <lineage>
        <taxon>Bacteria</taxon>
        <taxon>Pseudomonadati</taxon>
        <taxon>Bacteroidota</taxon>
        <taxon>Flavobacteriia</taxon>
        <taxon>Flavobacteriales</taxon>
        <taxon>Flavobacteriaceae</taxon>
        <taxon>Formosa</taxon>
    </lineage>
</organism>
<dbReference type="EMBL" id="JBHMEZ010000032">
    <property type="protein sequence ID" value="MFB9055041.1"/>
    <property type="molecule type" value="Genomic_DNA"/>
</dbReference>
<comment type="caution">
    <text evidence="2">The sequence shown here is derived from an EMBL/GenBank/DDBJ whole genome shotgun (WGS) entry which is preliminary data.</text>
</comment>
<accession>A0ABV5F6G6</accession>
<dbReference type="RefSeq" id="WP_382384718.1">
    <property type="nucleotide sequence ID" value="NZ_JBHMEZ010000032.1"/>
</dbReference>
<evidence type="ECO:0000313" key="3">
    <source>
        <dbReference type="Proteomes" id="UP001589605"/>
    </source>
</evidence>